<keyword evidence="4" id="KW-1185">Reference proteome</keyword>
<dbReference type="Pfam" id="PF08327">
    <property type="entry name" value="AHSA1"/>
    <property type="match status" value="1"/>
</dbReference>
<sequence>MDGLFSHAAAADQPVPEHRTRTVAVSVPVPPAEAFAAFTDLIHLWWPMELHSAYGPGSHLGFEAQALVEESDDGREQVWGAVRSWAPPSSLVLDLGFGVGPGEPSRVRVDFDAESGGTAVAVAVDGGSRTAGSVDWEPVLRRFARFMGVAGASLRIDPEE</sequence>
<dbReference type="InterPro" id="IPR023393">
    <property type="entry name" value="START-like_dom_sf"/>
</dbReference>
<gene>
    <name evidence="3" type="ORF">JOE69_003096</name>
</gene>
<dbReference type="SUPFAM" id="SSF55961">
    <property type="entry name" value="Bet v1-like"/>
    <property type="match status" value="1"/>
</dbReference>
<organism evidence="3 4">
    <name type="scientific">Arthrobacter russicus</name>
    <dbReference type="NCBI Taxonomy" id="172040"/>
    <lineage>
        <taxon>Bacteria</taxon>
        <taxon>Bacillati</taxon>
        <taxon>Actinomycetota</taxon>
        <taxon>Actinomycetes</taxon>
        <taxon>Micrococcales</taxon>
        <taxon>Micrococcaceae</taxon>
        <taxon>Arthrobacter</taxon>
    </lineage>
</organism>
<feature type="domain" description="Activator of Hsp90 ATPase homologue 1/2-like C-terminal" evidence="2">
    <location>
        <begin position="29"/>
        <end position="128"/>
    </location>
</feature>
<protein>
    <submittedName>
        <fullName evidence="3">Uncharacterized protein YndB with AHSA1/START domain</fullName>
    </submittedName>
</protein>
<evidence type="ECO:0000256" key="1">
    <source>
        <dbReference type="ARBA" id="ARBA00006817"/>
    </source>
</evidence>
<accession>A0ABU1JEJ8</accession>
<dbReference type="EMBL" id="JAVDQF010000001">
    <property type="protein sequence ID" value="MDR6270858.1"/>
    <property type="molecule type" value="Genomic_DNA"/>
</dbReference>
<dbReference type="RefSeq" id="WP_309800200.1">
    <property type="nucleotide sequence ID" value="NZ_BAAAHY010000006.1"/>
</dbReference>
<dbReference type="Gene3D" id="3.30.530.20">
    <property type="match status" value="1"/>
</dbReference>
<dbReference type="Proteomes" id="UP001185069">
    <property type="component" value="Unassembled WGS sequence"/>
</dbReference>
<evidence type="ECO:0000313" key="4">
    <source>
        <dbReference type="Proteomes" id="UP001185069"/>
    </source>
</evidence>
<reference evidence="3 4" key="1">
    <citation type="submission" date="2023-07" db="EMBL/GenBank/DDBJ databases">
        <title>Sequencing the genomes of 1000 actinobacteria strains.</title>
        <authorList>
            <person name="Klenk H.-P."/>
        </authorList>
    </citation>
    <scope>NUCLEOTIDE SEQUENCE [LARGE SCALE GENOMIC DNA]</scope>
    <source>
        <strain evidence="3 4">DSM 14555</strain>
    </source>
</reference>
<dbReference type="InterPro" id="IPR013538">
    <property type="entry name" value="ASHA1/2-like_C"/>
</dbReference>
<name>A0ABU1JEJ8_9MICC</name>
<comment type="similarity">
    <text evidence="1">Belongs to the AHA1 family.</text>
</comment>
<evidence type="ECO:0000313" key="3">
    <source>
        <dbReference type="EMBL" id="MDR6270858.1"/>
    </source>
</evidence>
<proteinExistence type="inferred from homology"/>
<comment type="caution">
    <text evidence="3">The sequence shown here is derived from an EMBL/GenBank/DDBJ whole genome shotgun (WGS) entry which is preliminary data.</text>
</comment>
<evidence type="ECO:0000259" key="2">
    <source>
        <dbReference type="Pfam" id="PF08327"/>
    </source>
</evidence>